<keyword evidence="2" id="KW-1185">Reference proteome</keyword>
<dbReference type="OrthoDB" id="1110806at2759"/>
<dbReference type="AlphaFoldDB" id="A0A6D2I8F1"/>
<dbReference type="Proteomes" id="UP000467841">
    <property type="component" value="Unassembled WGS sequence"/>
</dbReference>
<name>A0A6D2I8F1_9BRAS</name>
<evidence type="ECO:0000313" key="2">
    <source>
        <dbReference type="Proteomes" id="UP000467841"/>
    </source>
</evidence>
<evidence type="ECO:0000313" key="1">
    <source>
        <dbReference type="EMBL" id="CAA7026148.1"/>
    </source>
</evidence>
<dbReference type="EMBL" id="CACVBM020001050">
    <property type="protein sequence ID" value="CAA7026148.1"/>
    <property type="molecule type" value="Genomic_DNA"/>
</dbReference>
<reference evidence="1" key="1">
    <citation type="submission" date="2020-01" db="EMBL/GenBank/DDBJ databases">
        <authorList>
            <person name="Mishra B."/>
        </authorList>
    </citation>
    <scope>NUCLEOTIDE SEQUENCE [LARGE SCALE GENOMIC DNA]</scope>
</reference>
<comment type="caution">
    <text evidence="1">The sequence shown here is derived from an EMBL/GenBank/DDBJ whole genome shotgun (WGS) entry which is preliminary data.</text>
</comment>
<protein>
    <submittedName>
        <fullName evidence="1">Uncharacterized protein</fullName>
    </submittedName>
</protein>
<proteinExistence type="predicted"/>
<accession>A0A6D2I8F1</accession>
<sequence>MTKTIDVAKVLIENLAASDCNNCPDYDRTSRTTTNSPDVSQMAELKIMIIQVLKGQLKQINAIEQIRDANDDPSRECMGDFSYEDNEEDVNYIGNNIKGYNPSYRPNPNMSYMSTNVENPQDQVYPPRY</sequence>
<gene>
    <name evidence="1" type="ORF">MERR_LOCUS13383</name>
</gene>
<organism evidence="1 2">
    <name type="scientific">Microthlaspi erraticum</name>
    <dbReference type="NCBI Taxonomy" id="1685480"/>
    <lineage>
        <taxon>Eukaryota</taxon>
        <taxon>Viridiplantae</taxon>
        <taxon>Streptophyta</taxon>
        <taxon>Embryophyta</taxon>
        <taxon>Tracheophyta</taxon>
        <taxon>Spermatophyta</taxon>
        <taxon>Magnoliopsida</taxon>
        <taxon>eudicotyledons</taxon>
        <taxon>Gunneridae</taxon>
        <taxon>Pentapetalae</taxon>
        <taxon>rosids</taxon>
        <taxon>malvids</taxon>
        <taxon>Brassicales</taxon>
        <taxon>Brassicaceae</taxon>
        <taxon>Coluteocarpeae</taxon>
        <taxon>Microthlaspi</taxon>
    </lineage>
</organism>